<evidence type="ECO:0000256" key="4">
    <source>
        <dbReference type="ARBA" id="ARBA00023136"/>
    </source>
</evidence>
<feature type="transmembrane region" description="Helical" evidence="6">
    <location>
        <begin position="565"/>
        <end position="581"/>
    </location>
</feature>
<comment type="caution">
    <text evidence="9">The sequence shown here is derived from an EMBL/GenBank/DDBJ whole genome shotgun (WGS) entry which is preliminary data.</text>
</comment>
<dbReference type="InterPro" id="IPR050616">
    <property type="entry name" value="CPA3_Na-H_Antiporter_A"/>
</dbReference>
<feature type="transmembrane region" description="Helical" evidence="6">
    <location>
        <begin position="437"/>
        <end position="457"/>
    </location>
</feature>
<evidence type="ECO:0000259" key="8">
    <source>
        <dbReference type="Pfam" id="PF00662"/>
    </source>
</evidence>
<reference evidence="9" key="2">
    <citation type="submission" date="2021-02" db="EMBL/GenBank/DDBJ databases">
        <authorList>
            <person name="Merkel A.Y."/>
        </authorList>
    </citation>
    <scope>NUCLEOTIDE SEQUENCE</scope>
    <source>
        <strain evidence="9">T05b</strain>
    </source>
</reference>
<dbReference type="EMBL" id="JAFHKK010000044">
    <property type="protein sequence ID" value="MBN2965538.1"/>
    <property type="molecule type" value="Genomic_DNA"/>
</dbReference>
<evidence type="ECO:0000256" key="6">
    <source>
        <dbReference type="SAM" id="Phobius"/>
    </source>
</evidence>
<evidence type="ECO:0000313" key="9">
    <source>
        <dbReference type="EMBL" id="MBN2965538.1"/>
    </source>
</evidence>
<evidence type="ECO:0000256" key="2">
    <source>
        <dbReference type="ARBA" id="ARBA00022692"/>
    </source>
</evidence>
<evidence type="ECO:0000259" key="7">
    <source>
        <dbReference type="Pfam" id="PF00361"/>
    </source>
</evidence>
<feature type="transmembrane region" description="Helical" evidence="6">
    <location>
        <begin position="231"/>
        <end position="253"/>
    </location>
</feature>
<feature type="transmembrane region" description="Helical" evidence="6">
    <location>
        <begin position="28"/>
        <end position="47"/>
    </location>
</feature>
<dbReference type="RefSeq" id="WP_205460098.1">
    <property type="nucleotide sequence ID" value="NZ_JAFHKK010000044.1"/>
</dbReference>
<dbReference type="PANTHER" id="PTHR43373:SF1">
    <property type="entry name" value="NA(+)_H(+) ANTIPORTER SUBUNIT A"/>
    <property type="match status" value="1"/>
</dbReference>
<keyword evidence="4 6" id="KW-0472">Membrane</keyword>
<feature type="transmembrane region" description="Helical" evidence="6">
    <location>
        <begin position="478"/>
        <end position="501"/>
    </location>
</feature>
<accession>A0ABS2WV59</accession>
<feature type="transmembrane region" description="Helical" evidence="6">
    <location>
        <begin position="204"/>
        <end position="225"/>
    </location>
</feature>
<feature type="transmembrane region" description="Helical" evidence="6">
    <location>
        <begin position="116"/>
        <end position="139"/>
    </location>
</feature>
<dbReference type="InterPro" id="IPR001750">
    <property type="entry name" value="ND/Mrp_TM"/>
</dbReference>
<feature type="transmembrane region" description="Helical" evidence="6">
    <location>
        <begin position="302"/>
        <end position="324"/>
    </location>
</feature>
<feature type="transmembrane region" description="Helical" evidence="6">
    <location>
        <begin position="260"/>
        <end position="282"/>
    </location>
</feature>
<feature type="transmembrane region" description="Helical" evidence="6">
    <location>
        <begin position="6"/>
        <end position="23"/>
    </location>
</feature>
<feature type="transmembrane region" description="Helical" evidence="6">
    <location>
        <begin position="507"/>
        <end position="526"/>
    </location>
</feature>
<evidence type="ECO:0000256" key="5">
    <source>
        <dbReference type="RuleBase" id="RU000320"/>
    </source>
</evidence>
<dbReference type="Proteomes" id="UP000703590">
    <property type="component" value="Unassembled WGS sequence"/>
</dbReference>
<feature type="transmembrane region" description="Helical" evidence="6">
    <location>
        <begin position="355"/>
        <end position="377"/>
    </location>
</feature>
<feature type="domain" description="NADH-Ubiquinone oxidoreductase (complex I) chain 5 N-terminal" evidence="8">
    <location>
        <begin position="110"/>
        <end position="143"/>
    </location>
</feature>
<dbReference type="InterPro" id="IPR001516">
    <property type="entry name" value="Proton_antipo_N"/>
</dbReference>
<sequence>MALYSLLLLVPFVMAGLALKLPFTALRLWFMGLVLLMSAAATALFVSPSVATFSLGSFFHMVLLVADLILLLYFLKEGWAFSSKPVWMLALAQLLMLLFAKSLSGGTGADFVLNQLAAFMAVVISVVGGLIVIFALWYIDQEPIDEGRKRTFIVMLSLFLGVMLLLVVANNLLIFFLLFELTTLASYLLISFRRDALSRANALHALWMNQIGGVFILSAVIIGSFQGVSPYFSEVLSGSALLVAALVAMAALVKGAQMPFDGWLLGAMVAPTPVSAILHSATMVKIAPFVVLKLSPLLANTLVADVLIVFGSCVFVIGGIYGLSRDAFKEILGYSTISLLGLMIAIAANGGNPTLIYALIFFHALSKALLFLLAGILEKNHHIKYVSQMDGLLYRAPLSAGMIILGFGTITLPPFGLFFGKLFSIEMAAANLAKSPAFLVLLIALAVGSALLVLLYFKVASLLFTKRADVETYEKEKGFTFAFFSPALFSVLLAFSYSFLIRSGFELSLTYVWLSLGMILLVPLWVKVAHFKGIDRVNEYYCGEVARFEVAQWSYALSPAAQSRIGWFGALAFGLILLGGVM</sequence>
<name>A0ABS2WV59_9BACT</name>
<feature type="transmembrane region" description="Helical" evidence="6">
    <location>
        <begin position="174"/>
        <end position="192"/>
    </location>
</feature>
<protein>
    <submittedName>
        <fullName evidence="9">Pesticidal protein Cry5Ba</fullName>
    </submittedName>
</protein>
<dbReference type="PRINTS" id="PR01434">
    <property type="entry name" value="NADHDHGNASE5"/>
</dbReference>
<dbReference type="Pfam" id="PF00361">
    <property type="entry name" value="Proton_antipo_M"/>
    <property type="match status" value="1"/>
</dbReference>
<reference evidence="9" key="1">
    <citation type="submission" date="2021-02" db="EMBL/GenBank/DDBJ databases">
        <title>Sulfurospirillum tamanensis sp. nov.</title>
        <authorList>
            <person name="Frolova A."/>
            <person name="Merkel A."/>
            <person name="Slobodkin A."/>
        </authorList>
    </citation>
    <scope>NUCLEOTIDE SEQUENCE</scope>
    <source>
        <strain evidence="9">T05b</strain>
    </source>
</reference>
<dbReference type="Pfam" id="PF00662">
    <property type="entry name" value="Proton_antipo_N"/>
    <property type="match status" value="1"/>
</dbReference>
<keyword evidence="2 5" id="KW-0812">Transmembrane</keyword>
<comment type="subcellular location">
    <subcellularLocation>
        <location evidence="1">Endomembrane system</location>
        <topology evidence="1">Multi-pass membrane protein</topology>
    </subcellularLocation>
    <subcellularLocation>
        <location evidence="5">Membrane</location>
        <topology evidence="5">Multi-pass membrane protein</topology>
    </subcellularLocation>
</comment>
<feature type="domain" description="NADH:quinone oxidoreductase/Mrp antiporter transmembrane" evidence="7">
    <location>
        <begin position="169"/>
        <end position="431"/>
    </location>
</feature>
<dbReference type="PANTHER" id="PTHR43373">
    <property type="entry name" value="NA(+)/H(+) ANTIPORTER SUBUNIT"/>
    <property type="match status" value="1"/>
</dbReference>
<feature type="transmembrane region" description="Helical" evidence="6">
    <location>
        <begin position="53"/>
        <end position="74"/>
    </location>
</feature>
<organism evidence="9 10">
    <name type="scientific">Sulfurospirillum tamanense</name>
    <dbReference type="NCBI Taxonomy" id="2813362"/>
    <lineage>
        <taxon>Bacteria</taxon>
        <taxon>Pseudomonadati</taxon>
        <taxon>Campylobacterota</taxon>
        <taxon>Epsilonproteobacteria</taxon>
        <taxon>Campylobacterales</taxon>
        <taxon>Sulfurospirillaceae</taxon>
        <taxon>Sulfurospirillum</taxon>
    </lineage>
</organism>
<evidence type="ECO:0000256" key="3">
    <source>
        <dbReference type="ARBA" id="ARBA00022989"/>
    </source>
</evidence>
<feature type="transmembrane region" description="Helical" evidence="6">
    <location>
        <begin position="151"/>
        <end position="168"/>
    </location>
</feature>
<evidence type="ECO:0000313" key="10">
    <source>
        <dbReference type="Proteomes" id="UP000703590"/>
    </source>
</evidence>
<keyword evidence="10" id="KW-1185">Reference proteome</keyword>
<keyword evidence="3 6" id="KW-1133">Transmembrane helix</keyword>
<proteinExistence type="predicted"/>
<gene>
    <name evidence="9" type="ORF">JWV37_12170</name>
</gene>
<evidence type="ECO:0000256" key="1">
    <source>
        <dbReference type="ARBA" id="ARBA00004127"/>
    </source>
</evidence>
<feature type="transmembrane region" description="Helical" evidence="6">
    <location>
        <begin position="331"/>
        <end position="349"/>
    </location>
</feature>
<feature type="transmembrane region" description="Helical" evidence="6">
    <location>
        <begin position="398"/>
        <end position="417"/>
    </location>
</feature>